<dbReference type="OrthoDB" id="5511471at2"/>
<gene>
    <name evidence="2" type="ORF">DYU05_17960</name>
</gene>
<dbReference type="EMBL" id="QWDE01000004">
    <property type="protein sequence ID" value="RFZ81709.1"/>
    <property type="molecule type" value="Genomic_DNA"/>
</dbReference>
<evidence type="ECO:0000313" key="2">
    <source>
        <dbReference type="EMBL" id="RFZ81709.1"/>
    </source>
</evidence>
<comment type="caution">
    <text evidence="2">The sequence shown here is derived from an EMBL/GenBank/DDBJ whole genome shotgun (WGS) entry which is preliminary data.</text>
</comment>
<evidence type="ECO:0000313" key="3">
    <source>
        <dbReference type="Proteomes" id="UP000260823"/>
    </source>
</evidence>
<proteinExistence type="predicted"/>
<accession>A0A3E2NL37</accession>
<dbReference type="InterPro" id="IPR032315">
    <property type="entry name" value="DUF4846"/>
</dbReference>
<protein>
    <submittedName>
        <fullName evidence="2">Uncharacterized protein</fullName>
    </submittedName>
</protein>
<dbReference type="Proteomes" id="UP000260823">
    <property type="component" value="Unassembled WGS sequence"/>
</dbReference>
<keyword evidence="3" id="KW-1185">Reference proteome</keyword>
<dbReference type="AlphaFoldDB" id="A0A3E2NL37"/>
<reference evidence="2 3" key="1">
    <citation type="submission" date="2018-08" db="EMBL/GenBank/DDBJ databases">
        <title>Mucilaginibacter terrae sp. nov., isolated from manganese diggings.</title>
        <authorList>
            <person name="Huang Y."/>
            <person name="Zhou Z."/>
        </authorList>
    </citation>
    <scope>NUCLEOTIDE SEQUENCE [LARGE SCALE GENOMIC DNA]</scope>
    <source>
        <strain evidence="2 3">ZH6</strain>
    </source>
</reference>
<keyword evidence="1" id="KW-0732">Signal</keyword>
<dbReference type="Pfam" id="PF16138">
    <property type="entry name" value="DUF4846"/>
    <property type="match status" value="1"/>
</dbReference>
<feature type="chain" id="PRO_5017829886" evidence="1">
    <location>
        <begin position="20"/>
        <end position="155"/>
    </location>
</feature>
<organism evidence="2 3">
    <name type="scientific">Mucilaginibacter terrenus</name>
    <dbReference type="NCBI Taxonomy" id="2482727"/>
    <lineage>
        <taxon>Bacteria</taxon>
        <taxon>Pseudomonadati</taxon>
        <taxon>Bacteroidota</taxon>
        <taxon>Sphingobacteriia</taxon>
        <taxon>Sphingobacteriales</taxon>
        <taxon>Sphingobacteriaceae</taxon>
        <taxon>Mucilaginibacter</taxon>
    </lineage>
</organism>
<evidence type="ECO:0000256" key="1">
    <source>
        <dbReference type="SAM" id="SignalP"/>
    </source>
</evidence>
<feature type="signal peptide" evidence="1">
    <location>
        <begin position="1"/>
        <end position="19"/>
    </location>
</feature>
<sequence length="155" mass="17252">MKHLALILLLLINTAFKPADVISTRFNPPAGYHRVAAPAGSFGAYLQSLPLKPAGTQTKTYKGATVRTDAYTAAVVDLSIGTQDLQQCADAVIRLRAEYLYKQNNYKAIAFNFTSGFKCDFVHYADGYRYSSERWVKNGQRLQLRQLYALPNPGI</sequence>
<name>A0A3E2NL37_9SPHI</name>